<reference evidence="3" key="1">
    <citation type="submission" date="2017-05" db="EMBL/GenBank/DDBJ databases">
        <authorList>
            <person name="Sung H."/>
        </authorList>
    </citation>
    <scope>NUCLEOTIDE SEQUENCE [LARGE SCALE GENOMIC DNA]</scope>
    <source>
        <strain evidence="3">AMac2203</strain>
    </source>
</reference>
<dbReference type="Proteomes" id="UP000243793">
    <property type="component" value="Chromosome"/>
</dbReference>
<name>A0A1Y0CUX2_9GAMM</name>
<evidence type="ECO:0000256" key="1">
    <source>
        <dbReference type="SAM" id="Phobius"/>
    </source>
</evidence>
<keyword evidence="1" id="KW-1133">Transmembrane helix</keyword>
<dbReference type="KEGG" id="ocm:CBP12_00465"/>
<evidence type="ECO:0000313" key="2">
    <source>
        <dbReference type="EMBL" id="ART78814.1"/>
    </source>
</evidence>
<organism evidence="2 3">
    <name type="scientific">Oceanisphaera avium</name>
    <dbReference type="NCBI Taxonomy" id="1903694"/>
    <lineage>
        <taxon>Bacteria</taxon>
        <taxon>Pseudomonadati</taxon>
        <taxon>Pseudomonadota</taxon>
        <taxon>Gammaproteobacteria</taxon>
        <taxon>Aeromonadales</taxon>
        <taxon>Aeromonadaceae</taxon>
        <taxon>Oceanisphaera</taxon>
    </lineage>
</organism>
<evidence type="ECO:0000313" key="3">
    <source>
        <dbReference type="Proteomes" id="UP000243793"/>
    </source>
</evidence>
<dbReference type="AlphaFoldDB" id="A0A1Y0CUX2"/>
<keyword evidence="1" id="KW-0472">Membrane</keyword>
<gene>
    <name evidence="2" type="ORF">CBP12_00465</name>
</gene>
<keyword evidence="3" id="KW-1185">Reference proteome</keyword>
<protein>
    <submittedName>
        <fullName evidence="2">Uncharacterized protein</fullName>
    </submittedName>
</protein>
<proteinExistence type="predicted"/>
<accession>A0A1Y0CUX2</accession>
<feature type="transmembrane region" description="Helical" evidence="1">
    <location>
        <begin position="48"/>
        <end position="68"/>
    </location>
</feature>
<keyword evidence="1" id="KW-0812">Transmembrane</keyword>
<dbReference type="EMBL" id="CP021376">
    <property type="protein sequence ID" value="ART78814.1"/>
    <property type="molecule type" value="Genomic_DNA"/>
</dbReference>
<sequence length="74" mass="8177">MCGMTAHFRHPDESQDLGLVFKTKSEISQQARYDNRADTGASAYDGGLLVFAVVLMYIRISISTVILTKVRILG</sequence>